<dbReference type="PANTHER" id="PTHR46682:SF1">
    <property type="entry name" value="ADHESION G-PROTEIN COUPLED RECEPTOR V1"/>
    <property type="match status" value="1"/>
</dbReference>
<evidence type="ECO:0000313" key="6">
    <source>
        <dbReference type="Proteomes" id="UP000538075"/>
    </source>
</evidence>
<keyword evidence="1" id="KW-0732">Signal</keyword>
<dbReference type="InterPro" id="IPR003644">
    <property type="entry name" value="Calx_beta"/>
</dbReference>
<evidence type="ECO:0000256" key="3">
    <source>
        <dbReference type="ARBA" id="ARBA00022837"/>
    </source>
</evidence>
<evidence type="ECO:0000313" key="5">
    <source>
        <dbReference type="EMBL" id="MBA4465883.1"/>
    </source>
</evidence>
<dbReference type="SUPFAM" id="SSF141072">
    <property type="entry name" value="CalX-like"/>
    <property type="match status" value="2"/>
</dbReference>
<dbReference type="Pfam" id="PF03160">
    <property type="entry name" value="Calx-beta"/>
    <property type="match status" value="2"/>
</dbReference>
<dbReference type="GO" id="GO:0004930">
    <property type="term" value="F:G protein-coupled receptor activity"/>
    <property type="evidence" value="ECO:0007669"/>
    <property type="project" value="InterPro"/>
</dbReference>
<evidence type="ECO:0000259" key="4">
    <source>
        <dbReference type="SMART" id="SM00237"/>
    </source>
</evidence>
<organism evidence="5 6">
    <name type="scientific">Cylindrospermopsis raciborskii CS-506_A</name>
    <dbReference type="NCBI Taxonomy" id="2585140"/>
    <lineage>
        <taxon>Bacteria</taxon>
        <taxon>Bacillati</taxon>
        <taxon>Cyanobacteriota</taxon>
        <taxon>Cyanophyceae</taxon>
        <taxon>Nostocales</taxon>
        <taxon>Aphanizomenonaceae</taxon>
        <taxon>Cylindrospermopsis</taxon>
    </lineage>
</organism>
<sequence length="247" mass="25338">MSSDEIIQVSEATDNQDENINITALPAGDYFVKVSQYDGDTNYRIALTSAISNETPTLAIASTNATQTEGNSGTKSFTFTVTRTGDTTNSSSANWAVTGSGTNPADATDFVGTSGTVNFAAGETSKTITVNVSGDTTVEPDEGFTVTLSNPTNATISTGTATGTIQNDDTVITPTITLTVNPTSVAEKGLTNLVYTFTRTGPTTNTLAVNYTIGGTATNGSDYNNIGTSVTFAAGSSTATVTVDPRP</sequence>
<reference evidence="5 6" key="1">
    <citation type="journal article" date="2020" name="J. Appl. Phycol.">
        <title>Morphological changes and genome evolution in Raphidiopsis raciborskii CS-506 after 23 years in culture.</title>
        <authorList>
            <person name="Willis A."/>
            <person name="Bent S.J."/>
            <person name="Jameson I.D."/>
        </authorList>
    </citation>
    <scope>NUCLEOTIDE SEQUENCE [LARGE SCALE GENOMIC DNA]</scope>
    <source>
        <strain evidence="5 6">CS-506_A</strain>
    </source>
</reference>
<proteinExistence type="predicted"/>
<feature type="domain" description="Calx-beta" evidence="4">
    <location>
        <begin position="45"/>
        <end position="149"/>
    </location>
</feature>
<keyword evidence="3" id="KW-0106">Calcium</keyword>
<dbReference type="InterPro" id="IPR026919">
    <property type="entry name" value="ADGRV1"/>
</dbReference>
<name>A0A838WT68_9CYAN</name>
<dbReference type="AlphaFoldDB" id="A0A838WT68"/>
<dbReference type="GO" id="GO:0016020">
    <property type="term" value="C:membrane"/>
    <property type="evidence" value="ECO:0007669"/>
    <property type="project" value="InterPro"/>
</dbReference>
<accession>A0A838WT68</accession>
<dbReference type="SUPFAM" id="SSF89260">
    <property type="entry name" value="Collagen-binding domain"/>
    <property type="match status" value="1"/>
</dbReference>
<evidence type="ECO:0000256" key="1">
    <source>
        <dbReference type="ARBA" id="ARBA00022729"/>
    </source>
</evidence>
<dbReference type="Gene3D" id="2.60.120.380">
    <property type="match status" value="1"/>
</dbReference>
<dbReference type="InterPro" id="IPR038081">
    <property type="entry name" value="CalX-like_sf"/>
</dbReference>
<gene>
    <name evidence="5" type="ORF">FHK98_09730</name>
</gene>
<protein>
    <recommendedName>
        <fullName evidence="4">Calx-beta domain-containing protein</fullName>
    </recommendedName>
</protein>
<dbReference type="Proteomes" id="UP000538075">
    <property type="component" value="Unassembled WGS sequence"/>
</dbReference>
<keyword evidence="2" id="KW-0677">Repeat</keyword>
<dbReference type="Gene3D" id="2.60.40.2030">
    <property type="match status" value="2"/>
</dbReference>
<dbReference type="EMBL" id="VDFG01000667">
    <property type="protein sequence ID" value="MBA4465883.1"/>
    <property type="molecule type" value="Genomic_DNA"/>
</dbReference>
<comment type="caution">
    <text evidence="5">The sequence shown here is derived from an EMBL/GenBank/DDBJ whole genome shotgun (WGS) entry which is preliminary data.</text>
</comment>
<evidence type="ECO:0000256" key="2">
    <source>
        <dbReference type="ARBA" id="ARBA00022737"/>
    </source>
</evidence>
<dbReference type="SMART" id="SM00237">
    <property type="entry name" value="Calx_beta"/>
    <property type="match status" value="1"/>
</dbReference>
<dbReference type="PANTHER" id="PTHR46682">
    <property type="entry name" value="ADHESION G-PROTEIN COUPLED RECEPTOR V1"/>
    <property type="match status" value="1"/>
</dbReference>
<feature type="non-terminal residue" evidence="5">
    <location>
        <position position="247"/>
    </location>
</feature>